<dbReference type="InterPro" id="IPR051081">
    <property type="entry name" value="HTH_MetalResp_TranReg"/>
</dbReference>
<dbReference type="Pfam" id="PF01022">
    <property type="entry name" value="HTH_5"/>
    <property type="match status" value="1"/>
</dbReference>
<reference evidence="5 6" key="1">
    <citation type="submission" date="2019-04" db="EMBL/GenBank/DDBJ databases">
        <title>Kribbella sp. NEAU-THZ 27 nov., a novel actinomycete isolated from soil.</title>
        <authorList>
            <person name="Duan L."/>
        </authorList>
    </citation>
    <scope>NUCLEOTIDE SEQUENCE [LARGE SCALE GENOMIC DNA]</scope>
    <source>
        <strain evidence="6">NEAU-THZ27</strain>
    </source>
</reference>
<evidence type="ECO:0000256" key="1">
    <source>
        <dbReference type="ARBA" id="ARBA00023015"/>
    </source>
</evidence>
<proteinExistence type="predicted"/>
<dbReference type="InterPro" id="IPR011991">
    <property type="entry name" value="ArsR-like_HTH"/>
</dbReference>
<dbReference type="AlphaFoldDB" id="A0A4U3LPE4"/>
<dbReference type="SMART" id="SM00418">
    <property type="entry name" value="HTH_ARSR"/>
    <property type="match status" value="1"/>
</dbReference>
<feature type="domain" description="HTH arsR-type" evidence="4">
    <location>
        <begin position="1"/>
        <end position="93"/>
    </location>
</feature>
<dbReference type="SUPFAM" id="SSF46785">
    <property type="entry name" value="Winged helix' DNA-binding domain"/>
    <property type="match status" value="1"/>
</dbReference>
<sequence>MARASTTSDVFNALGDVHRRAILDVLLTGEKAVGAIVGAVSMSQPQVSRHLRVLGEVGLVECRAEGRRRLYRLAPEQLQPVQDWVAKYERAINDRLDRIEDYLEELQRQGDDRDT</sequence>
<dbReference type="InterPro" id="IPR001845">
    <property type="entry name" value="HTH_ArsR_DNA-bd_dom"/>
</dbReference>
<gene>
    <name evidence="5" type="ORF">FDA38_21495</name>
</gene>
<dbReference type="GO" id="GO:0003700">
    <property type="term" value="F:DNA-binding transcription factor activity"/>
    <property type="evidence" value="ECO:0007669"/>
    <property type="project" value="InterPro"/>
</dbReference>
<keyword evidence="3" id="KW-0804">Transcription</keyword>
<dbReference type="CDD" id="cd00090">
    <property type="entry name" value="HTH_ARSR"/>
    <property type="match status" value="1"/>
</dbReference>
<keyword evidence="1" id="KW-0805">Transcription regulation</keyword>
<dbReference type="PROSITE" id="PS50987">
    <property type="entry name" value="HTH_ARSR_2"/>
    <property type="match status" value="1"/>
</dbReference>
<organism evidence="5 6">
    <name type="scientific">Kribbella jiaozuonensis</name>
    <dbReference type="NCBI Taxonomy" id="2575441"/>
    <lineage>
        <taxon>Bacteria</taxon>
        <taxon>Bacillati</taxon>
        <taxon>Actinomycetota</taxon>
        <taxon>Actinomycetes</taxon>
        <taxon>Propionibacteriales</taxon>
        <taxon>Kribbellaceae</taxon>
        <taxon>Kribbella</taxon>
    </lineage>
</organism>
<name>A0A4U3LPE4_9ACTN</name>
<dbReference type="OrthoDB" id="9806976at2"/>
<dbReference type="PRINTS" id="PR00778">
    <property type="entry name" value="HTHARSR"/>
</dbReference>
<comment type="caution">
    <text evidence="5">The sequence shown here is derived from an EMBL/GenBank/DDBJ whole genome shotgun (WGS) entry which is preliminary data.</text>
</comment>
<evidence type="ECO:0000256" key="2">
    <source>
        <dbReference type="ARBA" id="ARBA00023125"/>
    </source>
</evidence>
<dbReference type="Gene3D" id="1.10.10.10">
    <property type="entry name" value="Winged helix-like DNA-binding domain superfamily/Winged helix DNA-binding domain"/>
    <property type="match status" value="1"/>
</dbReference>
<dbReference type="NCBIfam" id="NF033788">
    <property type="entry name" value="HTH_metalloreg"/>
    <property type="match status" value="1"/>
</dbReference>
<dbReference type="Proteomes" id="UP000305836">
    <property type="component" value="Unassembled WGS sequence"/>
</dbReference>
<keyword evidence="2" id="KW-0238">DNA-binding</keyword>
<dbReference type="PANTHER" id="PTHR33154">
    <property type="entry name" value="TRANSCRIPTIONAL REGULATOR, ARSR FAMILY"/>
    <property type="match status" value="1"/>
</dbReference>
<dbReference type="PANTHER" id="PTHR33154:SF33">
    <property type="entry name" value="TRANSCRIPTIONAL REPRESSOR SDPR"/>
    <property type="match status" value="1"/>
</dbReference>
<dbReference type="InterPro" id="IPR036388">
    <property type="entry name" value="WH-like_DNA-bd_sf"/>
</dbReference>
<protein>
    <submittedName>
        <fullName evidence="5">Winged helix-turn-helix transcriptional regulator</fullName>
    </submittedName>
</protein>
<dbReference type="EMBL" id="SZPZ01000003">
    <property type="protein sequence ID" value="TKK77721.1"/>
    <property type="molecule type" value="Genomic_DNA"/>
</dbReference>
<accession>A0A4U3LPE4</accession>
<evidence type="ECO:0000259" key="4">
    <source>
        <dbReference type="PROSITE" id="PS50987"/>
    </source>
</evidence>
<evidence type="ECO:0000256" key="3">
    <source>
        <dbReference type="ARBA" id="ARBA00023163"/>
    </source>
</evidence>
<dbReference type="GO" id="GO:0003677">
    <property type="term" value="F:DNA binding"/>
    <property type="evidence" value="ECO:0007669"/>
    <property type="project" value="UniProtKB-KW"/>
</dbReference>
<evidence type="ECO:0000313" key="6">
    <source>
        <dbReference type="Proteomes" id="UP000305836"/>
    </source>
</evidence>
<keyword evidence="6" id="KW-1185">Reference proteome</keyword>
<dbReference type="InterPro" id="IPR036390">
    <property type="entry name" value="WH_DNA-bd_sf"/>
</dbReference>
<evidence type="ECO:0000313" key="5">
    <source>
        <dbReference type="EMBL" id="TKK77721.1"/>
    </source>
</evidence>
<dbReference type="RefSeq" id="WP_137255892.1">
    <property type="nucleotide sequence ID" value="NZ_JBHSPQ010000002.1"/>
</dbReference>